<evidence type="ECO:0000313" key="10">
    <source>
        <dbReference type="EMBL" id="KAE9328577.1"/>
    </source>
</evidence>
<evidence type="ECO:0000313" key="7">
    <source>
        <dbReference type="EMBL" id="KAE9233502.1"/>
    </source>
</evidence>
<evidence type="ECO:0000313" key="14">
    <source>
        <dbReference type="Proteomes" id="UP000437068"/>
    </source>
</evidence>
<name>A0A6A3TL83_9STRA</name>
<evidence type="ECO:0000313" key="4">
    <source>
        <dbReference type="EMBL" id="KAE9123962.1"/>
    </source>
</evidence>
<dbReference type="EMBL" id="QXFY01000302">
    <property type="protein sequence ID" value="KAE9348664.1"/>
    <property type="molecule type" value="Genomic_DNA"/>
</dbReference>
<protein>
    <recommendedName>
        <fullName evidence="22">Secreted protein</fullName>
    </recommendedName>
</protein>
<dbReference type="EMBL" id="QXGC01000080">
    <property type="protein sequence ID" value="KAE9250895.1"/>
    <property type="molecule type" value="Genomic_DNA"/>
</dbReference>
<evidence type="ECO:0000313" key="21">
    <source>
        <dbReference type="Proteomes" id="UP000488956"/>
    </source>
</evidence>
<evidence type="ECO:0000313" key="20">
    <source>
        <dbReference type="Proteomes" id="UP000486351"/>
    </source>
</evidence>
<dbReference type="Proteomes" id="UP000433483">
    <property type="component" value="Unassembled WGS sequence"/>
</dbReference>
<dbReference type="EMBL" id="QXGF01000066">
    <property type="protein sequence ID" value="KAE8947927.1"/>
    <property type="molecule type" value="Genomic_DNA"/>
</dbReference>
<dbReference type="EMBL" id="QXFW01000027">
    <property type="protein sequence ID" value="KAE9029469.1"/>
    <property type="molecule type" value="Genomic_DNA"/>
</dbReference>
<feature type="signal peptide" evidence="1">
    <location>
        <begin position="1"/>
        <end position="22"/>
    </location>
</feature>
<evidence type="ECO:0008006" key="22">
    <source>
        <dbReference type="Google" id="ProtNLM"/>
    </source>
</evidence>
<dbReference type="AlphaFoldDB" id="A0A6A3TL83"/>
<gene>
    <name evidence="10" type="ORF">PF001_g1325</name>
    <name evidence="9" type="ORF">PF002_g2514</name>
    <name evidence="8" type="ORF">PF004_g2730</name>
    <name evidence="7" type="ORF">PF005_g2287</name>
    <name evidence="6" type="ORF">PF006_g7039</name>
    <name evidence="5" type="ORF">PF007_g1641</name>
    <name evidence="11" type="ORF">PF008_g7241</name>
    <name evidence="2" type="ORF">PF009_g2481</name>
    <name evidence="4" type="ORF">PF010_g6199</name>
    <name evidence="3" type="ORF">PF011_g1064</name>
</gene>
<evidence type="ECO:0000313" key="18">
    <source>
        <dbReference type="Proteomes" id="UP000460718"/>
    </source>
</evidence>
<comment type="caution">
    <text evidence="5">The sequence shown here is derived from an EMBL/GenBank/DDBJ whole genome shotgun (WGS) entry which is preliminary data.</text>
</comment>
<dbReference type="Proteomes" id="UP000437068">
    <property type="component" value="Unassembled WGS sequence"/>
</dbReference>
<accession>A0A6A3TL83</accession>
<keyword evidence="13" id="KW-1185">Reference proteome</keyword>
<evidence type="ECO:0000313" key="5">
    <source>
        <dbReference type="EMBL" id="KAE9137868.1"/>
    </source>
</evidence>
<dbReference type="Proteomes" id="UP000441208">
    <property type="component" value="Unassembled WGS sequence"/>
</dbReference>
<reference evidence="12 13" key="1">
    <citation type="submission" date="2018-08" db="EMBL/GenBank/DDBJ databases">
        <title>Genomic investigation of the strawberry pathogen Phytophthora fragariae indicates pathogenicity is determined by transcriptional variation in three key races.</title>
        <authorList>
            <person name="Adams T.M."/>
            <person name="Armitage A.D."/>
            <person name="Sobczyk M.K."/>
            <person name="Bates H.J."/>
            <person name="Dunwell J.M."/>
            <person name="Nellist C.F."/>
            <person name="Harrison R.J."/>
        </authorList>
    </citation>
    <scope>NUCLEOTIDE SEQUENCE [LARGE SCALE GENOMIC DNA]</scope>
    <source>
        <strain evidence="10 14">A4</strain>
        <strain evidence="9 15">BC-1</strain>
        <strain evidence="8 19">BC-23</strain>
        <strain evidence="7 13">NOV-27</strain>
        <strain evidence="6 16">NOV-5</strain>
        <strain evidence="5 17">NOV-71</strain>
        <strain evidence="11 20">NOV-77</strain>
        <strain evidence="2 12">NOV-9</strain>
        <strain evidence="4 21">ONT-3</strain>
        <strain evidence="3 18">SCRP245</strain>
    </source>
</reference>
<dbReference type="Proteomes" id="UP000440367">
    <property type="component" value="Unassembled WGS sequence"/>
</dbReference>
<dbReference type="EMBL" id="QXGB01000061">
    <property type="protein sequence ID" value="KAE9233502.1"/>
    <property type="molecule type" value="Genomic_DNA"/>
</dbReference>
<dbReference type="OrthoDB" id="10275571at2759"/>
<organism evidence="5 17">
    <name type="scientific">Phytophthora fragariae</name>
    <dbReference type="NCBI Taxonomy" id="53985"/>
    <lineage>
        <taxon>Eukaryota</taxon>
        <taxon>Sar</taxon>
        <taxon>Stramenopiles</taxon>
        <taxon>Oomycota</taxon>
        <taxon>Peronosporomycetes</taxon>
        <taxon>Peronosporales</taxon>
        <taxon>Peronosporaceae</taxon>
        <taxon>Phytophthora</taxon>
    </lineage>
</organism>
<evidence type="ECO:0000313" key="8">
    <source>
        <dbReference type="EMBL" id="KAE9250895.1"/>
    </source>
</evidence>
<dbReference type="Proteomes" id="UP000486351">
    <property type="component" value="Unassembled WGS sequence"/>
</dbReference>
<dbReference type="Proteomes" id="UP000460718">
    <property type="component" value="Unassembled WGS sequence"/>
</dbReference>
<dbReference type="EMBL" id="QXFX01000244">
    <property type="protein sequence ID" value="KAE9123962.1"/>
    <property type="molecule type" value="Genomic_DNA"/>
</dbReference>
<keyword evidence="1" id="KW-0732">Signal</keyword>
<evidence type="ECO:0000313" key="12">
    <source>
        <dbReference type="Proteomes" id="UP000429523"/>
    </source>
</evidence>
<dbReference type="Proteomes" id="UP000429523">
    <property type="component" value="Unassembled WGS sequence"/>
</dbReference>
<evidence type="ECO:0000313" key="2">
    <source>
        <dbReference type="EMBL" id="KAE8947927.1"/>
    </source>
</evidence>
<evidence type="ECO:0000313" key="9">
    <source>
        <dbReference type="EMBL" id="KAE9255111.1"/>
    </source>
</evidence>
<dbReference type="EMBL" id="QXFZ01000040">
    <property type="protein sequence ID" value="KAE9137868.1"/>
    <property type="molecule type" value="Genomic_DNA"/>
</dbReference>
<dbReference type="Proteomes" id="UP000440732">
    <property type="component" value="Unassembled WGS sequence"/>
</dbReference>
<evidence type="ECO:0000313" key="17">
    <source>
        <dbReference type="Proteomes" id="UP000441208"/>
    </source>
</evidence>
<evidence type="ECO:0000313" key="16">
    <source>
        <dbReference type="Proteomes" id="UP000440732"/>
    </source>
</evidence>
<proteinExistence type="predicted"/>
<dbReference type="EMBL" id="QXGA01000295">
    <property type="protein sequence ID" value="KAE9148360.1"/>
    <property type="molecule type" value="Genomic_DNA"/>
</dbReference>
<evidence type="ECO:0000313" key="6">
    <source>
        <dbReference type="EMBL" id="KAE9148360.1"/>
    </source>
</evidence>
<evidence type="ECO:0000313" key="19">
    <source>
        <dbReference type="Proteomes" id="UP000476176"/>
    </source>
</evidence>
<evidence type="ECO:0000256" key="1">
    <source>
        <dbReference type="SAM" id="SignalP"/>
    </source>
</evidence>
<sequence>METVLLSLSMAWWQANLPSCFAACSDDVQLCTSTVSASFCVAGSSTVASSISVRHHVQY</sequence>
<dbReference type="Proteomes" id="UP000476176">
    <property type="component" value="Unassembled WGS sequence"/>
</dbReference>
<dbReference type="EMBL" id="QXGD01000066">
    <property type="protein sequence ID" value="KAE9255111.1"/>
    <property type="molecule type" value="Genomic_DNA"/>
</dbReference>
<evidence type="ECO:0000313" key="15">
    <source>
        <dbReference type="Proteomes" id="UP000440367"/>
    </source>
</evidence>
<dbReference type="EMBL" id="QXGE01000032">
    <property type="protein sequence ID" value="KAE9328577.1"/>
    <property type="molecule type" value="Genomic_DNA"/>
</dbReference>
<feature type="chain" id="PRO_5036166256" description="Secreted protein" evidence="1">
    <location>
        <begin position="23"/>
        <end position="59"/>
    </location>
</feature>
<evidence type="ECO:0000313" key="11">
    <source>
        <dbReference type="EMBL" id="KAE9348664.1"/>
    </source>
</evidence>
<evidence type="ECO:0000313" key="3">
    <source>
        <dbReference type="EMBL" id="KAE9029469.1"/>
    </source>
</evidence>
<evidence type="ECO:0000313" key="13">
    <source>
        <dbReference type="Proteomes" id="UP000433483"/>
    </source>
</evidence>
<dbReference type="Proteomes" id="UP000488956">
    <property type="component" value="Unassembled WGS sequence"/>
</dbReference>